<reference evidence="6 7" key="1">
    <citation type="submission" date="2017-09" db="EMBL/GenBank/DDBJ databases">
        <authorList>
            <person name="Ehlers B."/>
            <person name="Leendertz F.H."/>
        </authorList>
    </citation>
    <scope>NUCLEOTIDE SEQUENCE [LARGE SCALE GENOMIC DNA]</scope>
    <source>
        <strain evidence="6 7">DSM 18289</strain>
    </source>
</reference>
<dbReference type="Gene3D" id="3.40.190.290">
    <property type="match status" value="1"/>
</dbReference>
<dbReference type="CDD" id="cd05466">
    <property type="entry name" value="PBP2_LTTR_substrate"/>
    <property type="match status" value="1"/>
</dbReference>
<dbReference type="InterPro" id="IPR036388">
    <property type="entry name" value="WH-like_DNA-bd_sf"/>
</dbReference>
<feature type="domain" description="HTH lysR-type" evidence="5">
    <location>
        <begin position="1"/>
        <end position="58"/>
    </location>
</feature>
<keyword evidence="7" id="KW-1185">Reference proteome</keyword>
<dbReference type="PANTHER" id="PTHR30346:SF28">
    <property type="entry name" value="HTH-TYPE TRANSCRIPTIONAL REGULATOR CYNR"/>
    <property type="match status" value="1"/>
</dbReference>
<dbReference type="InterPro" id="IPR036390">
    <property type="entry name" value="WH_DNA-bd_sf"/>
</dbReference>
<evidence type="ECO:0000256" key="1">
    <source>
        <dbReference type="ARBA" id="ARBA00009437"/>
    </source>
</evidence>
<evidence type="ECO:0000313" key="7">
    <source>
        <dbReference type="Proteomes" id="UP000219439"/>
    </source>
</evidence>
<dbReference type="SUPFAM" id="SSF46785">
    <property type="entry name" value="Winged helix' DNA-binding domain"/>
    <property type="match status" value="1"/>
</dbReference>
<proteinExistence type="inferred from homology"/>
<dbReference type="InterPro" id="IPR000847">
    <property type="entry name" value="LysR_HTH_N"/>
</dbReference>
<keyword evidence="4" id="KW-0804">Transcription</keyword>
<dbReference type="GO" id="GO:0003677">
    <property type="term" value="F:DNA binding"/>
    <property type="evidence" value="ECO:0007669"/>
    <property type="project" value="UniProtKB-KW"/>
</dbReference>
<dbReference type="PRINTS" id="PR00039">
    <property type="entry name" value="HTHLYSR"/>
</dbReference>
<evidence type="ECO:0000256" key="4">
    <source>
        <dbReference type="ARBA" id="ARBA00023163"/>
    </source>
</evidence>
<dbReference type="Pfam" id="PF03466">
    <property type="entry name" value="LysR_substrate"/>
    <property type="match status" value="1"/>
</dbReference>
<dbReference type="InterPro" id="IPR005119">
    <property type="entry name" value="LysR_subst-bd"/>
</dbReference>
<keyword evidence="3 6" id="KW-0238">DNA-binding</keyword>
<dbReference type="PANTHER" id="PTHR30346">
    <property type="entry name" value="TRANSCRIPTIONAL DUAL REGULATOR HCAR-RELATED"/>
    <property type="match status" value="1"/>
</dbReference>
<dbReference type="Pfam" id="PF00126">
    <property type="entry name" value="HTH_1"/>
    <property type="match status" value="1"/>
</dbReference>
<keyword evidence="2" id="KW-0805">Transcription regulation</keyword>
<dbReference type="PROSITE" id="PS50931">
    <property type="entry name" value="HTH_LYSR"/>
    <property type="match status" value="1"/>
</dbReference>
<dbReference type="GO" id="GO:0032993">
    <property type="term" value="C:protein-DNA complex"/>
    <property type="evidence" value="ECO:0007669"/>
    <property type="project" value="TreeGrafter"/>
</dbReference>
<dbReference type="SUPFAM" id="SSF53850">
    <property type="entry name" value="Periplasmic binding protein-like II"/>
    <property type="match status" value="1"/>
</dbReference>
<sequence length="305" mass="34190">MDIKQLKHFLAAAETGSFTRGASLANISQPALSASIAKLEAELECHLFVRNKRNVVLTPEGRHLKHSADHIVTEVDALKRRFRKRKSSRILRILASNSFPAGYLGDLLKGFAIATPHVTFDVSDTGPVNRLDPQDDRIFDMIFSVSASGSDNLVLQDKKPTDWGLGDGRSDMQTFLLKEDVFGVALPENHPFASRNSMCLQDLQDEPFIARMQCEMRPQMEAWMREKGVEFQVRYRTDQDGRALAMVGAGLGITIASMSEEPQKGVIFLPFRGHKWKRSLYAHVPHPVRSDVEKEVLALVRSFST</sequence>
<evidence type="ECO:0000256" key="3">
    <source>
        <dbReference type="ARBA" id="ARBA00023125"/>
    </source>
</evidence>
<dbReference type="AlphaFoldDB" id="A0A285NAJ1"/>
<evidence type="ECO:0000259" key="5">
    <source>
        <dbReference type="PROSITE" id="PS50931"/>
    </source>
</evidence>
<dbReference type="GO" id="GO:0003700">
    <property type="term" value="F:DNA-binding transcription factor activity"/>
    <property type="evidence" value="ECO:0007669"/>
    <property type="project" value="InterPro"/>
</dbReference>
<dbReference type="Proteomes" id="UP000219439">
    <property type="component" value="Unassembled WGS sequence"/>
</dbReference>
<accession>A0A285NAJ1</accession>
<gene>
    <name evidence="6" type="ORF">SAMN06265368_0436</name>
</gene>
<evidence type="ECO:0000313" key="6">
    <source>
        <dbReference type="EMBL" id="SNZ06485.1"/>
    </source>
</evidence>
<dbReference type="EMBL" id="OBEL01000001">
    <property type="protein sequence ID" value="SNZ06485.1"/>
    <property type="molecule type" value="Genomic_DNA"/>
</dbReference>
<comment type="similarity">
    <text evidence="1">Belongs to the LysR transcriptional regulatory family.</text>
</comment>
<name>A0A285NAJ1_9HYPH</name>
<protein>
    <submittedName>
        <fullName evidence="6">DNA-binding transcriptional regulator, LysR family</fullName>
    </submittedName>
</protein>
<dbReference type="Gene3D" id="1.10.10.10">
    <property type="entry name" value="Winged helix-like DNA-binding domain superfamily/Winged helix DNA-binding domain"/>
    <property type="match status" value="1"/>
</dbReference>
<dbReference type="FunFam" id="1.10.10.10:FF:000001">
    <property type="entry name" value="LysR family transcriptional regulator"/>
    <property type="match status" value="1"/>
</dbReference>
<organism evidence="6 7">
    <name type="scientific">Cohaesibacter gelatinilyticus</name>
    <dbReference type="NCBI Taxonomy" id="372072"/>
    <lineage>
        <taxon>Bacteria</taxon>
        <taxon>Pseudomonadati</taxon>
        <taxon>Pseudomonadota</taxon>
        <taxon>Alphaproteobacteria</taxon>
        <taxon>Hyphomicrobiales</taxon>
        <taxon>Cohaesibacteraceae</taxon>
    </lineage>
</organism>
<evidence type="ECO:0000256" key="2">
    <source>
        <dbReference type="ARBA" id="ARBA00023015"/>
    </source>
</evidence>